<sequence length="49" mass="5113">MAAVRSVPSSRGTMRARLGGARPTRSATTACSLRTSSEGCMVMVPRSTL</sequence>
<evidence type="ECO:0000313" key="2">
    <source>
        <dbReference type="EMBL" id="JAD64869.1"/>
    </source>
</evidence>
<protein>
    <submittedName>
        <fullName evidence="2">Uncharacterized protein</fullName>
    </submittedName>
</protein>
<organism evidence="2">
    <name type="scientific">Arundo donax</name>
    <name type="common">Giant reed</name>
    <name type="synonym">Donax arundinaceus</name>
    <dbReference type="NCBI Taxonomy" id="35708"/>
    <lineage>
        <taxon>Eukaryota</taxon>
        <taxon>Viridiplantae</taxon>
        <taxon>Streptophyta</taxon>
        <taxon>Embryophyta</taxon>
        <taxon>Tracheophyta</taxon>
        <taxon>Spermatophyta</taxon>
        <taxon>Magnoliopsida</taxon>
        <taxon>Liliopsida</taxon>
        <taxon>Poales</taxon>
        <taxon>Poaceae</taxon>
        <taxon>PACMAD clade</taxon>
        <taxon>Arundinoideae</taxon>
        <taxon>Arundineae</taxon>
        <taxon>Arundo</taxon>
    </lineage>
</organism>
<proteinExistence type="predicted"/>
<dbReference type="EMBL" id="GBRH01233026">
    <property type="protein sequence ID" value="JAD64869.1"/>
    <property type="molecule type" value="Transcribed_RNA"/>
</dbReference>
<accession>A0A0A9BLK5</accession>
<reference evidence="2" key="2">
    <citation type="journal article" date="2015" name="Data Brief">
        <title>Shoot transcriptome of the giant reed, Arundo donax.</title>
        <authorList>
            <person name="Barrero R.A."/>
            <person name="Guerrero F.D."/>
            <person name="Moolhuijzen P."/>
            <person name="Goolsby J.A."/>
            <person name="Tidwell J."/>
            <person name="Bellgard S.E."/>
            <person name="Bellgard M.I."/>
        </authorList>
    </citation>
    <scope>NUCLEOTIDE SEQUENCE</scope>
    <source>
        <tissue evidence="2">Shoot tissue taken approximately 20 cm above the soil surface</tissue>
    </source>
</reference>
<name>A0A0A9BLK5_ARUDO</name>
<reference evidence="2" key="1">
    <citation type="submission" date="2014-09" db="EMBL/GenBank/DDBJ databases">
        <authorList>
            <person name="Magalhaes I.L.F."/>
            <person name="Oliveira U."/>
            <person name="Santos F.R."/>
            <person name="Vidigal T.H.D.A."/>
            <person name="Brescovit A.D."/>
            <person name="Santos A.J."/>
        </authorList>
    </citation>
    <scope>NUCLEOTIDE SEQUENCE</scope>
    <source>
        <tissue evidence="2">Shoot tissue taken approximately 20 cm above the soil surface</tissue>
    </source>
</reference>
<evidence type="ECO:0000256" key="1">
    <source>
        <dbReference type="SAM" id="MobiDB-lite"/>
    </source>
</evidence>
<dbReference type="AlphaFoldDB" id="A0A0A9BLK5"/>
<feature type="region of interest" description="Disordered" evidence="1">
    <location>
        <begin position="1"/>
        <end position="32"/>
    </location>
</feature>